<evidence type="ECO:0000313" key="3">
    <source>
        <dbReference type="Proteomes" id="UP000002432"/>
    </source>
</evidence>
<evidence type="ECO:0000256" key="1">
    <source>
        <dbReference type="SAM" id="Phobius"/>
    </source>
</evidence>
<dbReference type="AlphaFoldDB" id="Q1IL46"/>
<gene>
    <name evidence="2" type="ordered locus">Acid345_3403</name>
</gene>
<dbReference type="KEGG" id="aba:Acid345_3403"/>
<organism evidence="2 3">
    <name type="scientific">Koribacter versatilis (strain Ellin345)</name>
    <dbReference type="NCBI Taxonomy" id="204669"/>
    <lineage>
        <taxon>Bacteria</taxon>
        <taxon>Pseudomonadati</taxon>
        <taxon>Acidobacteriota</taxon>
        <taxon>Terriglobia</taxon>
        <taxon>Terriglobales</taxon>
        <taxon>Candidatus Korobacteraceae</taxon>
        <taxon>Candidatus Korobacter</taxon>
    </lineage>
</organism>
<reference evidence="2 3" key="1">
    <citation type="journal article" date="2009" name="Appl. Environ. Microbiol.">
        <title>Three genomes from the phylum Acidobacteria provide insight into the lifestyles of these microorganisms in soils.</title>
        <authorList>
            <person name="Ward N.L."/>
            <person name="Challacombe J.F."/>
            <person name="Janssen P.H."/>
            <person name="Henrissat B."/>
            <person name="Coutinho P.M."/>
            <person name="Wu M."/>
            <person name="Xie G."/>
            <person name="Haft D.H."/>
            <person name="Sait M."/>
            <person name="Badger J."/>
            <person name="Barabote R.D."/>
            <person name="Bradley B."/>
            <person name="Brettin T.S."/>
            <person name="Brinkac L.M."/>
            <person name="Bruce D."/>
            <person name="Creasy T."/>
            <person name="Daugherty S.C."/>
            <person name="Davidsen T.M."/>
            <person name="DeBoy R.T."/>
            <person name="Detter J.C."/>
            <person name="Dodson R.J."/>
            <person name="Durkin A.S."/>
            <person name="Ganapathy A."/>
            <person name="Gwinn-Giglio M."/>
            <person name="Han C.S."/>
            <person name="Khouri H."/>
            <person name="Kiss H."/>
            <person name="Kothari S.P."/>
            <person name="Madupu R."/>
            <person name="Nelson K.E."/>
            <person name="Nelson W.C."/>
            <person name="Paulsen I."/>
            <person name="Penn K."/>
            <person name="Ren Q."/>
            <person name="Rosovitz M.J."/>
            <person name="Selengut J.D."/>
            <person name="Shrivastava S."/>
            <person name="Sullivan S.A."/>
            <person name="Tapia R."/>
            <person name="Thompson L.S."/>
            <person name="Watkins K.L."/>
            <person name="Yang Q."/>
            <person name="Yu C."/>
            <person name="Zafar N."/>
            <person name="Zhou L."/>
            <person name="Kuske C.R."/>
        </authorList>
    </citation>
    <scope>NUCLEOTIDE SEQUENCE [LARGE SCALE GENOMIC DNA]</scope>
    <source>
        <strain evidence="2 3">Ellin345</strain>
    </source>
</reference>
<keyword evidence="1" id="KW-0472">Membrane</keyword>
<dbReference type="RefSeq" id="WP_011524203.1">
    <property type="nucleotide sequence ID" value="NC_008009.1"/>
</dbReference>
<proteinExistence type="predicted"/>
<evidence type="ECO:0000313" key="2">
    <source>
        <dbReference type="EMBL" id="ABF42404.1"/>
    </source>
</evidence>
<dbReference type="STRING" id="204669.Acid345_3403"/>
<accession>Q1IL46</accession>
<dbReference type="HOGENOM" id="CLU_1832530_0_0_0"/>
<dbReference type="Proteomes" id="UP000002432">
    <property type="component" value="Chromosome"/>
</dbReference>
<sequence>MQAPALQVDYRGALMKAALACGGGIGMTIAWFAIKFITVDPKLAADVVKTVLGWGPLSLIAIVGVVQADIRARESMRVQAEAARAQQALADAVTQIAAKDDRESEERRRQLNYIGAQQEKILERLDAMRPSQAEAKGASA</sequence>
<dbReference type="EMBL" id="CP000360">
    <property type="protein sequence ID" value="ABF42404.1"/>
    <property type="molecule type" value="Genomic_DNA"/>
</dbReference>
<keyword evidence="1" id="KW-0812">Transmembrane</keyword>
<keyword evidence="1" id="KW-1133">Transmembrane helix</keyword>
<feature type="transmembrane region" description="Helical" evidence="1">
    <location>
        <begin position="54"/>
        <end position="70"/>
    </location>
</feature>
<dbReference type="EnsemblBacteria" id="ABF42404">
    <property type="protein sequence ID" value="ABF42404"/>
    <property type="gene ID" value="Acid345_3403"/>
</dbReference>
<feature type="transmembrane region" description="Helical" evidence="1">
    <location>
        <begin position="12"/>
        <end position="34"/>
    </location>
</feature>
<protein>
    <submittedName>
        <fullName evidence="2">Uncharacterized protein</fullName>
    </submittedName>
</protein>
<name>Q1IL46_KORVE</name>
<keyword evidence="3" id="KW-1185">Reference proteome</keyword>